<name>A0AA88HDC4_ARTSF</name>
<feature type="coiled-coil region" evidence="8">
    <location>
        <begin position="1254"/>
        <end position="1299"/>
    </location>
</feature>
<feature type="coiled-coil region" evidence="8">
    <location>
        <begin position="1691"/>
        <end position="1791"/>
    </location>
</feature>
<comment type="subcellular location">
    <subcellularLocation>
        <location evidence="1">Cytoplasm</location>
        <location evidence="1">Cytoskeleton</location>
    </subcellularLocation>
</comment>
<dbReference type="Proteomes" id="UP001187531">
    <property type="component" value="Unassembled WGS sequence"/>
</dbReference>
<comment type="caution">
    <text evidence="11">The sequence shown here is derived from an EMBL/GenBank/DDBJ whole genome shotgun (WGS) entry which is preliminary data.</text>
</comment>
<gene>
    <name evidence="11" type="ORF">QYM36_014761</name>
</gene>
<evidence type="ECO:0000256" key="9">
    <source>
        <dbReference type="SAM" id="MobiDB-lite"/>
    </source>
</evidence>
<feature type="binding site" evidence="7">
    <location>
        <begin position="92"/>
        <end position="99"/>
    </location>
    <ligand>
        <name>ATP</name>
        <dbReference type="ChEBI" id="CHEBI:30616"/>
    </ligand>
</feature>
<dbReference type="SMART" id="SM00129">
    <property type="entry name" value="KISc"/>
    <property type="match status" value="1"/>
</dbReference>
<feature type="coiled-coil region" evidence="8">
    <location>
        <begin position="528"/>
        <end position="668"/>
    </location>
</feature>
<evidence type="ECO:0000256" key="7">
    <source>
        <dbReference type="PROSITE-ProRule" id="PRU00283"/>
    </source>
</evidence>
<sequence>MCDNILVAVRLRPLIEREITFGNPICWKVENCTDVYQIDPQTKKISEHSSSIFKFDHVFDMKATNRDVYEKVTKPLVDSAVNGFNATIFAYGQTSSGKTHTMMGSKTERGVLELVVNEIFDAIESNPDREYLLRVSFIEIYQEQITDLLTGSTRLKVSDAHNEVVIKELSEEMCSTPDSVIDVMKKGEKLRHIACTNMNERSSRSHTIFRIIIESRSRCETGSDEIAIQLSHLNLVDLAGSEKVNQTGATGGRFKEGCAINVSLSALGKVIDQLSKNERHVNFRDNKLTHILRNSLGGNARTAIICAISPASVDETLSTLRFATGAKTIMNKPVVNEVVNDKAMLKRYEKKIKDLQLQLQSGSNLNQSTVMLDVSALIEEKDRMIRELKEKLIVSTHDPTPKGWNATELERANRRKTWCPSSSKNLKRLSFELPRADRSLNIQTPTSLHEESFDSRQFQLECLLEEDEDKSQILTPEDMQDRGRHSYNKDMGKMDMSVQTSFTENPTDTPSAKTPVSRVLSKSVGTPSSELRAQMRSLICRIKSIQEEYSLLENHYEELNKDYKELQEFTKFEKDFGVRDKWEKQQKSKIKDQLDLASEEIQSLEKNNDDLEQVVNDLQLQIDWERERNSRVMTSLQEETIKPLVTENTDLKKTIKEAKVKLTILEKEKNDQCIGFEIVKHNMERQIMELRASLEEAWGSSKSEQAPTGKELQLKLVLLQEEHKTTNEKLSNQESTYKTDIESLRNQLSVKESQILEEIAARQSAEALTKQLQLELQGYTERISSASRGTKRISCSPIREDTSVNKSLKQVQKKLKLEDSFDESTLSNLEGDKNFEHFPYNEFEQLKEKLEAQNELLKQQIEEREKAEKLIKDLNEDLSLQKAVETELKETLWNELEQLKEELEAQKELSKQKIEEREKAEKLINDLNEDLSLQKAVETERKETLCRELEQLKEELEVQKELSKQKIEEREKAEKLIKDLNENLSLQKTVETELKETLCSELEQLKEELVAQKELLKQQTEEREKAEKLIKDLNKDLSFQKAVETKLKETLETVSDEYEKLRSEIKSREARIELITKANKELNENLRNMKEDNEHRETTQDNLRTDIELFDQEKLISKNRLSVLEKEKKELEQTIEGLTEEMKISESEKNTLRLSLENYQTEVKCLKERVDDHASVVSKMQQDLDKHQNDKLNLEKRIDSLESELNKRQKEIENLLENLEMEKNGTLSLKQLLETANIEKKEIEVSMEQHILKSTQLQQDIDSLLCEKSNFEAKLKLLEAEEIEKQKKIEASLKELEVERDHVSKLQFEKNDTLEIKKSLETMSIEKQTLEKLIEDQDLVVSSLKKDIDLLQCQKEQLEKEKGALQCEQKETQERVDLLQCQKEQLEKEKGELQFEQQETQKRVELLLEDLEIERTDSGVIRQEIEELRLEMDKMKDDLADKEMRANRESHRGTDGEDKLEAVTAERDSLFTQLSGMMQKLQSLQEIKGKDDDICNERSRGNLSSTPARRPLGLFMKGKVEDTSMAGLGVSFLDDDKSFSVIEATSFSIAETLSSNEIEVVKNQLAVLQGVIKEDQEKYNLTIQEKEEIIHTLSGKIVDLEKNLLDLKNLFEESKSQIKVLESDTQTISHEKDVLEKQLSETTSLVVEISEEIKNTKTSSESSTKLAQDRLTEIENLKKEIALTHCQFEETVELKERINTLQEELKSAKEASDAVMCPVADYETKIKELQQEKEMSEEYKKIIQEKEDAIYNLSSKLADSEKNLLDSKNHYEESKSQIEVLESDIKIISHEKDVLEKHLNEKTRLFVEISEEIKHTKISSESLTKLAEDRLTEIEKLKKEIALTHCHFEETKDLKERINTLKEELVSAKEASDTAMCLVADYETEIEEVKQSYEKEMSEKTSRINLLEDLTEKLEDEVKSYTEKLISKNEEVKCLQLSLESLKRTNESNQSAMEEVTELQSKLNERTSYIKVLEVNINALQSKLDEAYSDKDVATKNHQQIIEEEQEKSREAMTKIAELEGYVSSLQTEIRDLGIHKEGLEEELKTLRDNLNEKEGLINEQKKLLASLNGHISELEANQTVLNEQVREIELLKNSLNETAAQLSEARANIKDDVKNEEPKICLANLKNEVVMFKANSQTLQEENEQLLASVQEKQKLSDDQKESINHLKIQISDMEGQLQIQISSAENEKLNEAISKGNEEILSLRKELTAIQDEKEQELLRFVECEKDFQMKLDAKIAEAESLQVKIGELAVKNCQFQELTKTLEETTTLYKALQDDKIELIMEVEKLQSKLTESNSSAIEMRKTIEEKLAVITLLSEERKMLATENDQLKSQISDKTSIVEQLKKALEETRNELITVESDMSSKLKEFENLSRHHADEINKKENELAQVTKEKEVVEDLLARTKEEIQLLKSSQDLFASQNDAVREVKEQLLEKEKELANLQKEHDALRLSHSNLEAEVTTFRQSSNSAEEIISNQSKDIADLKLKMAEFDQVQDLLTDSALKITELEEKMTTVANTEYELKHLRNEYATLETQRESALCALKEANLALEIKSKVEEQCAAYKARLDSACSQIQELENQVKGVEKLKSEVNELKLEKAEHANSIATLNKNLDDFKARYTSSMNEHQTVLKEKMEIGTQLAEAEYKLSGLQEKLISLENRHGQQVKENKELLAELQSLKAAVKDLESRAPVSQPNFDVEWVRQENARLTNHSSHLSEKLDSAIKETENLRRVIKESSSEKDVLLKETDQLRLKLQELETARNTDHVKEELMEKLEESQKE</sequence>
<feature type="coiled-coil region" evidence="8">
    <location>
        <begin position="2258"/>
        <end position="2460"/>
    </location>
</feature>
<evidence type="ECO:0000256" key="6">
    <source>
        <dbReference type="ARBA" id="ARBA00023212"/>
    </source>
</evidence>
<dbReference type="PANTHER" id="PTHR47968:SF75">
    <property type="entry name" value="CENTROMERE-ASSOCIATED PROTEIN E"/>
    <property type="match status" value="1"/>
</dbReference>
<dbReference type="GO" id="GO:0007018">
    <property type="term" value="P:microtubule-based movement"/>
    <property type="evidence" value="ECO:0007669"/>
    <property type="project" value="InterPro"/>
</dbReference>
<evidence type="ECO:0000256" key="5">
    <source>
        <dbReference type="ARBA" id="ARBA00023175"/>
    </source>
</evidence>
<dbReference type="InterPro" id="IPR019821">
    <property type="entry name" value="Kinesin_motor_CS"/>
</dbReference>
<feature type="non-terminal residue" evidence="11">
    <location>
        <position position="1"/>
    </location>
</feature>
<dbReference type="InterPro" id="IPR036961">
    <property type="entry name" value="Kinesin_motor_dom_sf"/>
</dbReference>
<reference evidence="11" key="1">
    <citation type="submission" date="2023-07" db="EMBL/GenBank/DDBJ databases">
        <title>Chromosome-level genome assembly of Artemia franciscana.</title>
        <authorList>
            <person name="Jo E."/>
        </authorList>
    </citation>
    <scope>NUCLEOTIDE SEQUENCE</scope>
    <source>
        <tissue evidence="11">Whole body</tissue>
    </source>
</reference>
<keyword evidence="12" id="KW-1185">Reference proteome</keyword>
<dbReference type="Gene3D" id="3.40.850.10">
    <property type="entry name" value="Kinesin motor domain"/>
    <property type="match status" value="1"/>
</dbReference>
<feature type="coiled-coil region" evidence="8">
    <location>
        <begin position="1851"/>
        <end position="2160"/>
    </location>
</feature>
<feature type="region of interest" description="Disordered" evidence="9">
    <location>
        <begin position="502"/>
        <end position="523"/>
    </location>
</feature>
<dbReference type="InterPro" id="IPR027640">
    <property type="entry name" value="Kinesin-like_fam"/>
</dbReference>
<evidence type="ECO:0000313" key="12">
    <source>
        <dbReference type="Proteomes" id="UP001187531"/>
    </source>
</evidence>
<dbReference type="GO" id="GO:0005524">
    <property type="term" value="F:ATP binding"/>
    <property type="evidence" value="ECO:0007669"/>
    <property type="project" value="UniProtKB-UniRule"/>
</dbReference>
<feature type="compositionally biased region" description="Polar residues" evidence="9">
    <location>
        <begin position="502"/>
        <end position="514"/>
    </location>
</feature>
<organism evidence="11 12">
    <name type="scientific">Artemia franciscana</name>
    <name type="common">Brine shrimp</name>
    <name type="synonym">Artemia sanfranciscana</name>
    <dbReference type="NCBI Taxonomy" id="6661"/>
    <lineage>
        <taxon>Eukaryota</taxon>
        <taxon>Metazoa</taxon>
        <taxon>Ecdysozoa</taxon>
        <taxon>Arthropoda</taxon>
        <taxon>Crustacea</taxon>
        <taxon>Branchiopoda</taxon>
        <taxon>Anostraca</taxon>
        <taxon>Artemiidae</taxon>
        <taxon>Artemia</taxon>
    </lineage>
</organism>
<dbReference type="SUPFAM" id="SSF52540">
    <property type="entry name" value="P-loop containing nucleoside triphosphate hydrolases"/>
    <property type="match status" value="1"/>
</dbReference>
<dbReference type="PRINTS" id="PR00380">
    <property type="entry name" value="KINESINHEAVY"/>
</dbReference>
<feature type="domain" description="Kinesin motor" evidence="10">
    <location>
        <begin position="4"/>
        <end position="329"/>
    </location>
</feature>
<dbReference type="PROSITE" id="PS50067">
    <property type="entry name" value="KINESIN_MOTOR_2"/>
    <property type="match status" value="1"/>
</dbReference>
<protein>
    <recommendedName>
        <fullName evidence="10">Kinesin motor domain-containing protein</fullName>
    </recommendedName>
</protein>
<dbReference type="EMBL" id="JAVRJZ010000019">
    <property type="protein sequence ID" value="KAK2706833.1"/>
    <property type="molecule type" value="Genomic_DNA"/>
</dbReference>
<evidence type="ECO:0000256" key="1">
    <source>
        <dbReference type="ARBA" id="ARBA00004245"/>
    </source>
</evidence>
<keyword evidence="6" id="KW-0963">Cytoplasm</keyword>
<evidence type="ECO:0000256" key="8">
    <source>
        <dbReference type="SAM" id="Coils"/>
    </source>
</evidence>
<keyword evidence="5 7" id="KW-0505">Motor protein</keyword>
<feature type="coiled-coil region" evidence="8">
    <location>
        <begin position="1341"/>
        <end position="1445"/>
    </location>
</feature>
<evidence type="ECO:0000256" key="3">
    <source>
        <dbReference type="ARBA" id="ARBA00022840"/>
    </source>
</evidence>
<dbReference type="Pfam" id="PF00225">
    <property type="entry name" value="Kinesin"/>
    <property type="match status" value="1"/>
</dbReference>
<evidence type="ECO:0000256" key="4">
    <source>
        <dbReference type="ARBA" id="ARBA00023054"/>
    </source>
</evidence>
<dbReference type="GO" id="GO:0008017">
    <property type="term" value="F:microtubule binding"/>
    <property type="evidence" value="ECO:0007669"/>
    <property type="project" value="InterPro"/>
</dbReference>
<dbReference type="GO" id="GO:0000278">
    <property type="term" value="P:mitotic cell cycle"/>
    <property type="evidence" value="ECO:0007669"/>
    <property type="project" value="TreeGrafter"/>
</dbReference>
<feature type="coiled-coil region" evidence="8">
    <location>
        <begin position="338"/>
        <end position="365"/>
    </location>
</feature>
<evidence type="ECO:0000313" key="11">
    <source>
        <dbReference type="EMBL" id="KAK2706833.1"/>
    </source>
</evidence>
<evidence type="ECO:0000259" key="10">
    <source>
        <dbReference type="PROSITE" id="PS50067"/>
    </source>
</evidence>
<keyword evidence="3 7" id="KW-0067">ATP-binding</keyword>
<feature type="coiled-coil region" evidence="8">
    <location>
        <begin position="2188"/>
        <end position="2215"/>
    </location>
</feature>
<dbReference type="PANTHER" id="PTHR47968">
    <property type="entry name" value="CENTROMERE PROTEIN E"/>
    <property type="match status" value="1"/>
</dbReference>
<evidence type="ECO:0000256" key="2">
    <source>
        <dbReference type="ARBA" id="ARBA00022741"/>
    </source>
</evidence>
<feature type="coiled-coil region" evidence="8">
    <location>
        <begin position="2509"/>
        <end position="2689"/>
    </location>
</feature>
<accession>A0AA88HDC4</accession>
<feature type="coiled-coil region" evidence="8">
    <location>
        <begin position="716"/>
        <end position="782"/>
    </location>
</feature>
<dbReference type="GO" id="GO:0003777">
    <property type="term" value="F:microtubule motor activity"/>
    <property type="evidence" value="ECO:0007669"/>
    <property type="project" value="InterPro"/>
</dbReference>
<feature type="coiled-coil region" evidence="8">
    <location>
        <begin position="840"/>
        <end position="1225"/>
    </location>
</feature>
<comment type="similarity">
    <text evidence="7">Belongs to the TRAFAC class myosin-kinesin ATPase superfamily. Kinesin family.</text>
</comment>
<dbReference type="InterPro" id="IPR027417">
    <property type="entry name" value="P-loop_NTPase"/>
</dbReference>
<dbReference type="GO" id="GO:0005874">
    <property type="term" value="C:microtubule"/>
    <property type="evidence" value="ECO:0007669"/>
    <property type="project" value="TreeGrafter"/>
</dbReference>
<proteinExistence type="inferred from homology"/>
<keyword evidence="4 8" id="KW-0175">Coiled coil</keyword>
<feature type="coiled-coil region" evidence="8">
    <location>
        <begin position="1583"/>
        <end position="1624"/>
    </location>
</feature>
<dbReference type="FunFam" id="3.40.850.10:FF:000177">
    <property type="entry name" value="Kinesin-like protein"/>
    <property type="match status" value="1"/>
</dbReference>
<dbReference type="InterPro" id="IPR001752">
    <property type="entry name" value="Kinesin_motor_dom"/>
</dbReference>
<keyword evidence="2 7" id="KW-0547">Nucleotide-binding</keyword>
<keyword evidence="6" id="KW-0206">Cytoskeleton</keyword>
<dbReference type="PROSITE" id="PS00411">
    <property type="entry name" value="KINESIN_MOTOR_1"/>
    <property type="match status" value="1"/>
</dbReference>
<feature type="region of interest" description="Disordered" evidence="9">
    <location>
        <begin position="2760"/>
        <end position="2781"/>
    </location>
</feature>